<dbReference type="Pfam" id="PF00078">
    <property type="entry name" value="RVT_1"/>
    <property type="match status" value="1"/>
</dbReference>
<evidence type="ECO:0000259" key="3">
    <source>
        <dbReference type="Pfam" id="PF13966"/>
    </source>
</evidence>
<feature type="region of interest" description="Disordered" evidence="1">
    <location>
        <begin position="969"/>
        <end position="1039"/>
    </location>
</feature>
<dbReference type="InterPro" id="IPR026960">
    <property type="entry name" value="RVT-Znf"/>
</dbReference>
<comment type="caution">
    <text evidence="4">The sequence shown here is derived from an EMBL/GenBank/DDBJ whole genome shotgun (WGS) entry which is preliminary data.</text>
</comment>
<feature type="domain" description="Reverse transcriptase" evidence="2">
    <location>
        <begin position="324"/>
        <end position="428"/>
    </location>
</feature>
<evidence type="ECO:0000259" key="2">
    <source>
        <dbReference type="Pfam" id="PF00078"/>
    </source>
</evidence>
<dbReference type="InterPro" id="IPR043502">
    <property type="entry name" value="DNA/RNA_pol_sf"/>
</dbReference>
<feature type="compositionally biased region" description="Basic and acidic residues" evidence="1">
    <location>
        <begin position="1024"/>
        <end position="1039"/>
    </location>
</feature>
<feature type="domain" description="Reverse transcriptase zinc-binding" evidence="3">
    <location>
        <begin position="768"/>
        <end position="834"/>
    </location>
</feature>
<evidence type="ECO:0008006" key="6">
    <source>
        <dbReference type="Google" id="ProtNLM"/>
    </source>
</evidence>
<gene>
    <name evidence="4" type="ORF">R1sor_024349</name>
</gene>
<evidence type="ECO:0000313" key="5">
    <source>
        <dbReference type="Proteomes" id="UP001633002"/>
    </source>
</evidence>
<dbReference type="PANTHER" id="PTHR31635">
    <property type="entry name" value="REVERSE TRANSCRIPTASE DOMAIN-CONTAINING PROTEIN-RELATED"/>
    <property type="match status" value="1"/>
</dbReference>
<dbReference type="InterPro" id="IPR000477">
    <property type="entry name" value="RT_dom"/>
</dbReference>
<evidence type="ECO:0000313" key="4">
    <source>
        <dbReference type="EMBL" id="KAL3681393.1"/>
    </source>
</evidence>
<dbReference type="SUPFAM" id="SSF56672">
    <property type="entry name" value="DNA/RNA polymerases"/>
    <property type="match status" value="1"/>
</dbReference>
<evidence type="ECO:0000256" key="1">
    <source>
        <dbReference type="SAM" id="MobiDB-lite"/>
    </source>
</evidence>
<reference evidence="4 5" key="1">
    <citation type="submission" date="2024-09" db="EMBL/GenBank/DDBJ databases">
        <title>Chromosome-scale assembly of Riccia sorocarpa.</title>
        <authorList>
            <person name="Paukszto L."/>
        </authorList>
    </citation>
    <scope>NUCLEOTIDE SEQUENCE [LARGE SCALE GENOMIC DNA]</scope>
    <source>
        <strain evidence="4">LP-2024</strain>
        <tissue evidence="4">Aerial parts of the thallus</tissue>
    </source>
</reference>
<sequence>MVLNRQDSSGPSPVLQEWLFQIRKLKHDGEECLSDHIPIIANVQWVRSRKKKMKRGSYVKMDAETLKNGEVRAKVQEAWKQGWELTPDPVTAWDMAWGRVREIFKDIRLAEREERSKLQLKKKEVEELRVKMAEGQTVDMLAFKTLEEWIHTRELHEGSILRRRSKIRWIESGKANTAYFHNVLKSKQRQEQMAALTNSSGELVTDEREILGIVQSFYTTLYQQPLTLDSDRAEREEVLRLINKRVSASENESLQSCPTMEDMEAALKDMAAGKSPGEDGVTLEVVKVMWDVIKAGCLLFIQTVWREHRIGHKNAGGIVKLLPKNEQKTLIQNWRPISLLTFGYKLIGKIISTRLKRIIPKLVDEEQCGFVEGRNIIDNVVCLKLSQDVTDITGEASIFCKLDFMKAFDRVQHQFLWDTMIAMGFSLEFIDLVKCLVADGTAKPLMRMLREKERKGELQGVNIPRGKTLLHRLFADDSGVSIAASEVNFLSMKTTIECFERISGASLNLSKSVILPMAMERLPTWIHEQGCRIMEGNERVSYLGYQAGLHMQEKDFTRDIVDKMARKLSHWTGRFLTWPAKVVLLQSVVRAIPTYQFLASASPTVTLLLKSWYKVREHLTLNQEELDLPRTLTLLQLGLLVRRYWRGDAFKDKVIFPMLKRMRIIHLIHLESSRGWRNLEEDFRNANINLTTSQQGELGVFQRWLTCVKLNNKKLEESTSWRWRQGPDKWRSWQKDTRFWRKILQGTQEVEDLSKKWPEDHPGLSWKEKWTALWSQGGSTRTKLWIWRVLRRAFFTGERAYKMQVSTELCHSCHVEMESVNHLFWTCREARTNWDRLRQLAFHGDASFRVKPSLLATIDEALERKKKGSPLIYILVAIMQLRWQDRNHLQFKGRRRSSPLIAALQLARYEVEASFNDKSKEQRWESGLGALKEINELIRTEENRTRGSPQENGAATLATQFLTIRIASFSQEENPTLERGNQTEEESSISEHEPWYIPIASADTSNTNLRQEEGSDHSIGNSGGDHHGDQDRDANTARE</sequence>
<accession>A0ABD3GQA3</accession>
<protein>
    <recommendedName>
        <fullName evidence="6">Reverse transcriptase domain-containing protein</fullName>
    </recommendedName>
</protein>
<dbReference type="EMBL" id="JBJQOH010000007">
    <property type="protein sequence ID" value="KAL3681393.1"/>
    <property type="molecule type" value="Genomic_DNA"/>
</dbReference>
<dbReference type="Pfam" id="PF13966">
    <property type="entry name" value="zf-RVT"/>
    <property type="match status" value="1"/>
</dbReference>
<proteinExistence type="predicted"/>
<dbReference type="PANTHER" id="PTHR31635:SF196">
    <property type="entry name" value="REVERSE TRANSCRIPTASE DOMAIN-CONTAINING PROTEIN-RELATED"/>
    <property type="match status" value="1"/>
</dbReference>
<dbReference type="CDD" id="cd01650">
    <property type="entry name" value="RT_nLTR_like"/>
    <property type="match status" value="1"/>
</dbReference>
<dbReference type="AlphaFoldDB" id="A0ABD3GQA3"/>
<organism evidence="4 5">
    <name type="scientific">Riccia sorocarpa</name>
    <dbReference type="NCBI Taxonomy" id="122646"/>
    <lineage>
        <taxon>Eukaryota</taxon>
        <taxon>Viridiplantae</taxon>
        <taxon>Streptophyta</taxon>
        <taxon>Embryophyta</taxon>
        <taxon>Marchantiophyta</taxon>
        <taxon>Marchantiopsida</taxon>
        <taxon>Marchantiidae</taxon>
        <taxon>Marchantiales</taxon>
        <taxon>Ricciaceae</taxon>
        <taxon>Riccia</taxon>
    </lineage>
</organism>
<keyword evidence="5" id="KW-1185">Reference proteome</keyword>
<dbReference type="Proteomes" id="UP001633002">
    <property type="component" value="Unassembled WGS sequence"/>
</dbReference>
<name>A0ABD3GQA3_9MARC</name>